<keyword evidence="11" id="KW-1133">Transmembrane helix</keyword>
<comment type="pathway">
    <text evidence="1">Cofactor biosynthesis; ubiquinone biosynthesis [regulation].</text>
</comment>
<evidence type="ECO:0000256" key="2">
    <source>
        <dbReference type="ARBA" id="ARBA00009670"/>
    </source>
</evidence>
<proteinExistence type="inferred from homology"/>
<keyword evidence="5" id="KW-0808">Transferase</keyword>
<dbReference type="PANTHER" id="PTHR10566">
    <property type="entry name" value="CHAPERONE-ACTIVITY OF BC1 COMPLEX CABC1 -RELATED"/>
    <property type="match status" value="1"/>
</dbReference>
<evidence type="ECO:0000256" key="1">
    <source>
        <dbReference type="ARBA" id="ARBA00005020"/>
    </source>
</evidence>
<evidence type="ECO:0000256" key="8">
    <source>
        <dbReference type="ARBA" id="ARBA00022741"/>
    </source>
</evidence>
<dbReference type="InterPro" id="IPR045308">
    <property type="entry name" value="UbiB_bact"/>
</dbReference>
<comment type="caution">
    <text evidence="14">The sequence shown here is derived from an EMBL/GenBank/DDBJ whole genome shotgun (WGS) entry which is preliminary data.</text>
</comment>
<evidence type="ECO:0000313" key="15">
    <source>
        <dbReference type="Proteomes" id="UP001642464"/>
    </source>
</evidence>
<comment type="similarity">
    <text evidence="2">Belongs to the protein kinase superfamily. ADCK protein kinase family.</text>
</comment>
<protein>
    <submittedName>
        <fullName evidence="14">Probable protein kinase UbiB (Ubiquinone biosynthesis protein UbiB)</fullName>
    </submittedName>
</protein>
<evidence type="ECO:0000256" key="6">
    <source>
        <dbReference type="ARBA" id="ARBA00022688"/>
    </source>
</evidence>
<evidence type="ECO:0000256" key="10">
    <source>
        <dbReference type="ARBA" id="ARBA00022840"/>
    </source>
</evidence>
<gene>
    <name evidence="14" type="ORF">SCF082_LOCUS22998</name>
</gene>
<keyword evidence="12" id="KW-0472">Membrane</keyword>
<dbReference type="PROSITE" id="PS50011">
    <property type="entry name" value="PROTEIN_KINASE_DOM"/>
    <property type="match status" value="1"/>
</dbReference>
<evidence type="ECO:0000313" key="14">
    <source>
        <dbReference type="EMBL" id="CAK9039329.1"/>
    </source>
</evidence>
<keyword evidence="3" id="KW-1003">Cell membrane</keyword>
<dbReference type="PANTHER" id="PTHR10566:SF113">
    <property type="entry name" value="PROTEIN ACTIVITY OF BC1 COMPLEX KINASE 7, CHLOROPLASTIC"/>
    <property type="match status" value="1"/>
</dbReference>
<evidence type="ECO:0000256" key="4">
    <source>
        <dbReference type="ARBA" id="ARBA00022519"/>
    </source>
</evidence>
<evidence type="ECO:0000256" key="11">
    <source>
        <dbReference type="ARBA" id="ARBA00022989"/>
    </source>
</evidence>
<evidence type="ECO:0000256" key="7">
    <source>
        <dbReference type="ARBA" id="ARBA00022692"/>
    </source>
</evidence>
<dbReference type="Proteomes" id="UP001642464">
    <property type="component" value="Unassembled WGS sequence"/>
</dbReference>
<dbReference type="Gene3D" id="1.10.510.10">
    <property type="entry name" value="Transferase(Phosphotransferase) domain 1"/>
    <property type="match status" value="1"/>
</dbReference>
<dbReference type="GO" id="GO:0016301">
    <property type="term" value="F:kinase activity"/>
    <property type="evidence" value="ECO:0007669"/>
    <property type="project" value="UniProtKB-KW"/>
</dbReference>
<sequence length="688" mass="75853">MFNMIADYARLARAAWTLARHDALIPNEFAHLTPTPLRAFGAVTRIGAKGKGKRPGERLANAFERLGPAYVKLGQFMATRPDIIGFELAADLGRLQDKMPPFSDAAARKEIEIAFGKTTDALFAEFSPPIAAASIAQAHRATLASGAKVAVKILRPNIERKAASEFRAFARAARNIETVSKTARRMEPLKFIETLKESAAIELDLRMEAGAASELAENLRDDPKVRVPDVIWQLSARRVLTIEWIDGTPIADTEALDKRGVDRKALAKLVISTFLNQALHHGFFHADMHQGNLLIDTQGRLALVDFGIMGRLDEKARQTFAEIIYGFITRNYRRTAEVHFDAGYVPEGHSVEAFAQALRAVGEPLYGKNAANVDMSRVLQQLFDVTALFDMHLRPELVLLQRTMVTAEGVARLLDPEVDIWDAATPTVRAYINNAIGPKAQAEKLKTAVVKAAELAPRLPDYIEDIGTAAKRMNETDAAGPKRPTQETKMFGFKFGAKKKAEPAGEYVTARLNARVQPIDRGDYYEDPLHDMLQDRNLGGVTGGGTQLADEPAGIEFCDLEINVYEISDETLQTIADRLEALGAPKGSKLIVESTGREIPFGKNEGIAVYLNGVDLPDEVYDACDFDTVVSEFDRLMGDKGAYRGYWQGSRETGVYCYGASYQEMKAAIDPFLNSYPLCQRARVEQIA</sequence>
<dbReference type="InterPro" id="IPR010232">
    <property type="entry name" value="UbiB"/>
</dbReference>
<organism evidence="14 15">
    <name type="scientific">Durusdinium trenchii</name>
    <dbReference type="NCBI Taxonomy" id="1381693"/>
    <lineage>
        <taxon>Eukaryota</taxon>
        <taxon>Sar</taxon>
        <taxon>Alveolata</taxon>
        <taxon>Dinophyceae</taxon>
        <taxon>Suessiales</taxon>
        <taxon>Symbiodiniaceae</taxon>
        <taxon>Durusdinium</taxon>
    </lineage>
</organism>
<keyword evidence="4" id="KW-0997">Cell inner membrane</keyword>
<keyword evidence="6" id="KW-0831">Ubiquinone biosynthesis</keyword>
<dbReference type="EMBL" id="CAXAMM010016668">
    <property type="protein sequence ID" value="CAK9039329.1"/>
    <property type="molecule type" value="Genomic_DNA"/>
</dbReference>
<evidence type="ECO:0000259" key="13">
    <source>
        <dbReference type="PROSITE" id="PS50011"/>
    </source>
</evidence>
<dbReference type="InterPro" id="IPR011009">
    <property type="entry name" value="Kinase-like_dom_sf"/>
</dbReference>
<evidence type="ECO:0000256" key="5">
    <source>
        <dbReference type="ARBA" id="ARBA00022679"/>
    </source>
</evidence>
<keyword evidence="9 14" id="KW-0418">Kinase</keyword>
<dbReference type="InterPro" id="IPR004147">
    <property type="entry name" value="ABC1_dom"/>
</dbReference>
<dbReference type="Pfam" id="PF03109">
    <property type="entry name" value="ABC1"/>
    <property type="match status" value="1"/>
</dbReference>
<feature type="domain" description="Protein kinase" evidence="13">
    <location>
        <begin position="124"/>
        <end position="533"/>
    </location>
</feature>
<evidence type="ECO:0000256" key="3">
    <source>
        <dbReference type="ARBA" id="ARBA00022475"/>
    </source>
</evidence>
<reference evidence="14 15" key="1">
    <citation type="submission" date="2024-02" db="EMBL/GenBank/DDBJ databases">
        <authorList>
            <person name="Chen Y."/>
            <person name="Shah S."/>
            <person name="Dougan E. K."/>
            <person name="Thang M."/>
            <person name="Chan C."/>
        </authorList>
    </citation>
    <scope>NUCLEOTIDE SEQUENCE [LARGE SCALE GENOMIC DNA]</scope>
</reference>
<dbReference type="CDD" id="cd13972">
    <property type="entry name" value="UbiB"/>
    <property type="match status" value="1"/>
</dbReference>
<keyword evidence="15" id="KW-1185">Reference proteome</keyword>
<name>A0ABP0LJF3_9DINO</name>
<evidence type="ECO:0000256" key="12">
    <source>
        <dbReference type="ARBA" id="ARBA00023136"/>
    </source>
</evidence>
<dbReference type="InterPro" id="IPR050154">
    <property type="entry name" value="UbiB_kinase"/>
</dbReference>
<keyword evidence="8" id="KW-0547">Nucleotide-binding</keyword>
<accession>A0ABP0LJF3</accession>
<keyword evidence="7" id="KW-0812">Transmembrane</keyword>
<dbReference type="SUPFAM" id="SSF56112">
    <property type="entry name" value="Protein kinase-like (PK-like)"/>
    <property type="match status" value="1"/>
</dbReference>
<dbReference type="NCBIfam" id="TIGR01982">
    <property type="entry name" value="UbiB"/>
    <property type="match status" value="1"/>
</dbReference>
<dbReference type="InterPro" id="IPR000719">
    <property type="entry name" value="Prot_kinase_dom"/>
</dbReference>
<keyword evidence="10" id="KW-0067">ATP-binding</keyword>
<evidence type="ECO:0000256" key="9">
    <source>
        <dbReference type="ARBA" id="ARBA00022777"/>
    </source>
</evidence>